<proteinExistence type="predicted"/>
<feature type="transmembrane region" description="Helical" evidence="1">
    <location>
        <begin position="369"/>
        <end position="385"/>
    </location>
</feature>
<accession>A0A418WND3</accession>
<feature type="transmembrane region" description="Helical" evidence="1">
    <location>
        <begin position="295"/>
        <end position="321"/>
    </location>
</feature>
<keyword evidence="1" id="KW-1133">Transmembrane helix</keyword>
<evidence type="ECO:0000313" key="4">
    <source>
        <dbReference type="Proteomes" id="UP000286100"/>
    </source>
</evidence>
<name>A0A418WND3_9SPHN</name>
<comment type="caution">
    <text evidence="3">The sequence shown here is derived from an EMBL/GenBank/DDBJ whole genome shotgun (WGS) entry which is preliminary data.</text>
</comment>
<dbReference type="PANTHER" id="PTHR30590">
    <property type="entry name" value="INNER MEMBRANE PROTEIN"/>
    <property type="match status" value="1"/>
</dbReference>
<dbReference type="AlphaFoldDB" id="A0A418WND3"/>
<feature type="transmembrane region" description="Helical" evidence="1">
    <location>
        <begin position="341"/>
        <end position="363"/>
    </location>
</feature>
<feature type="transmembrane region" description="Helical" evidence="1">
    <location>
        <begin position="16"/>
        <end position="35"/>
    </location>
</feature>
<sequence>MHSTSAPPPRLLTLDAIRGVAVMGILVMNVIAFTMPEQAYINPLAWGGTRPIDLGVWAVNFVLVDGKMRGLFSLLFGASMLLVVDRAEARGEDGGKVHARRMLWLLLFGLAHYYLVWFGDILVLYAVVGCIAWLFSDREPMNLIKWGIIFIALSFFLWVFMLAMMILMQMAASAPDATAQAIASFQAMREGLGAPGSAAIAKEIAVYRSDYAGILGYRTGDRVTGPLLMILMSGVETLGLMLLGMALLRNGFLTGGWAPERYRATAMRFYLIGLPPMILLCAWCMLSGFDALTTFGAVFVWAAPFRIVLVIAHAALGIWLLQHFAASPIVARIAAAGRAAFTNYLGTSIVMTTLFYGYGLGLFGTVSRANVYLFVVAVWVLMLLWSKPWLDRFAYGPFEWLWRSLARGRLQPMRRSAN</sequence>
<feature type="transmembrane region" description="Helical" evidence="1">
    <location>
        <begin position="147"/>
        <end position="168"/>
    </location>
</feature>
<evidence type="ECO:0000259" key="2">
    <source>
        <dbReference type="Pfam" id="PF04235"/>
    </source>
</evidence>
<feature type="transmembrane region" description="Helical" evidence="1">
    <location>
        <begin position="56"/>
        <end position="82"/>
    </location>
</feature>
<dbReference type="EMBL" id="QYUM01000003">
    <property type="protein sequence ID" value="RJF91502.1"/>
    <property type="molecule type" value="Genomic_DNA"/>
</dbReference>
<evidence type="ECO:0000256" key="1">
    <source>
        <dbReference type="SAM" id="Phobius"/>
    </source>
</evidence>
<feature type="domain" description="DUF418" evidence="2">
    <location>
        <begin position="248"/>
        <end position="408"/>
    </location>
</feature>
<feature type="transmembrane region" description="Helical" evidence="1">
    <location>
        <begin position="227"/>
        <end position="248"/>
    </location>
</feature>
<gene>
    <name evidence="3" type="ORF">D3876_10045</name>
</gene>
<dbReference type="InterPro" id="IPR052529">
    <property type="entry name" value="Bact_Transport_Assoc"/>
</dbReference>
<dbReference type="PANTHER" id="PTHR30590:SF2">
    <property type="entry name" value="INNER MEMBRANE PROTEIN"/>
    <property type="match status" value="1"/>
</dbReference>
<protein>
    <submittedName>
        <fullName evidence="3">DUF418 domain-containing protein</fullName>
    </submittedName>
</protein>
<evidence type="ECO:0000313" key="3">
    <source>
        <dbReference type="EMBL" id="RJF91502.1"/>
    </source>
</evidence>
<dbReference type="OrthoDB" id="9807744at2"/>
<dbReference type="InterPro" id="IPR007349">
    <property type="entry name" value="DUF418"/>
</dbReference>
<keyword evidence="4" id="KW-1185">Reference proteome</keyword>
<keyword evidence="1" id="KW-0472">Membrane</keyword>
<dbReference type="Pfam" id="PF04235">
    <property type="entry name" value="DUF418"/>
    <property type="match status" value="1"/>
</dbReference>
<keyword evidence="1" id="KW-0812">Transmembrane</keyword>
<feature type="transmembrane region" description="Helical" evidence="1">
    <location>
        <begin position="102"/>
        <end position="135"/>
    </location>
</feature>
<dbReference type="Proteomes" id="UP000286100">
    <property type="component" value="Unassembled WGS sequence"/>
</dbReference>
<dbReference type="RefSeq" id="WP_119763695.1">
    <property type="nucleotide sequence ID" value="NZ_QYUM01000003.1"/>
</dbReference>
<feature type="transmembrane region" description="Helical" evidence="1">
    <location>
        <begin position="269"/>
        <end position="289"/>
    </location>
</feature>
<organism evidence="3 4">
    <name type="scientific">Sphingomonas cavernae</name>
    <dbReference type="NCBI Taxonomy" id="2320861"/>
    <lineage>
        <taxon>Bacteria</taxon>
        <taxon>Pseudomonadati</taxon>
        <taxon>Pseudomonadota</taxon>
        <taxon>Alphaproteobacteria</taxon>
        <taxon>Sphingomonadales</taxon>
        <taxon>Sphingomonadaceae</taxon>
        <taxon>Sphingomonas</taxon>
    </lineage>
</organism>
<reference evidence="3 4" key="1">
    <citation type="submission" date="2018-09" db="EMBL/GenBank/DDBJ databases">
        <authorList>
            <person name="Zhu H."/>
        </authorList>
    </citation>
    <scope>NUCLEOTIDE SEQUENCE [LARGE SCALE GENOMIC DNA]</scope>
    <source>
        <strain evidence="3 4">K2R01-6</strain>
    </source>
</reference>